<evidence type="ECO:0000313" key="4">
    <source>
        <dbReference type="Proteomes" id="UP000002051"/>
    </source>
</evidence>
<name>G7LBV5_MEDTR</name>
<reference evidence="3" key="3">
    <citation type="submission" date="2015-04" db="UniProtKB">
        <authorList>
            <consortium name="EnsemblPlants"/>
        </authorList>
    </citation>
    <scope>IDENTIFICATION</scope>
    <source>
        <strain evidence="3">cv. Jemalong A17</strain>
    </source>
</reference>
<protein>
    <submittedName>
        <fullName evidence="2">PIF1 helicase, putative</fullName>
    </submittedName>
</protein>
<dbReference type="PANTHER" id="PTHR23274">
    <property type="entry name" value="DNA HELICASE-RELATED"/>
    <property type="match status" value="1"/>
</dbReference>
<evidence type="ECO:0000259" key="1">
    <source>
        <dbReference type="Pfam" id="PF21530"/>
    </source>
</evidence>
<dbReference type="InterPro" id="IPR027417">
    <property type="entry name" value="P-loop_NTPase"/>
</dbReference>
<dbReference type="InterPro" id="IPR049163">
    <property type="entry name" value="Pif1-like_2B_dom"/>
</dbReference>
<dbReference type="eggNOG" id="KOG0987">
    <property type="taxonomic scope" value="Eukaryota"/>
</dbReference>
<dbReference type="Proteomes" id="UP000002051">
    <property type="component" value="Chromosome 8"/>
</dbReference>
<keyword evidence="2" id="KW-0347">Helicase</keyword>
<accession>G7LBV5</accession>
<dbReference type="STRING" id="3880.G7LBV5"/>
<dbReference type="PANTHER" id="PTHR23274:SF33">
    <property type="entry name" value="ANIMAL RPA1 DOMAIN PROTEIN"/>
    <property type="match status" value="1"/>
</dbReference>
<keyword evidence="4" id="KW-1185">Reference proteome</keyword>
<sequence length="121" mass="13533">MIVLLLRNIDQTLGLCNGIRLIITKMGRYVLGGKVVYGSHIGEKVFNPRLSLTSSDLRIPFMFSRSANVYLSSPVFSHGQLYVAISKVISRDGFKILITDEDGDHTNDTSNFVYNEVFCNV</sequence>
<gene>
    <name evidence="2" type="ordered locus">MTR_8g057780</name>
</gene>
<keyword evidence="2" id="KW-0067">ATP-binding</keyword>
<reference evidence="2 4" key="1">
    <citation type="journal article" date="2011" name="Nature">
        <title>The Medicago genome provides insight into the evolution of rhizobial symbioses.</title>
        <authorList>
            <person name="Young N.D."/>
            <person name="Debelle F."/>
            <person name="Oldroyd G.E."/>
            <person name="Geurts R."/>
            <person name="Cannon S.B."/>
            <person name="Udvardi M.K."/>
            <person name="Benedito V.A."/>
            <person name="Mayer K.F."/>
            <person name="Gouzy J."/>
            <person name="Schoof H."/>
            <person name="Van de Peer Y."/>
            <person name="Proost S."/>
            <person name="Cook D.R."/>
            <person name="Meyers B.C."/>
            <person name="Spannagl M."/>
            <person name="Cheung F."/>
            <person name="De Mita S."/>
            <person name="Krishnakumar V."/>
            <person name="Gundlach H."/>
            <person name="Zhou S."/>
            <person name="Mudge J."/>
            <person name="Bharti A.K."/>
            <person name="Murray J.D."/>
            <person name="Naoumkina M.A."/>
            <person name="Rosen B."/>
            <person name="Silverstein K.A."/>
            <person name="Tang H."/>
            <person name="Rombauts S."/>
            <person name="Zhao P.X."/>
            <person name="Zhou P."/>
            <person name="Barbe V."/>
            <person name="Bardou P."/>
            <person name="Bechner M."/>
            <person name="Bellec A."/>
            <person name="Berger A."/>
            <person name="Berges H."/>
            <person name="Bidwell S."/>
            <person name="Bisseling T."/>
            <person name="Choisne N."/>
            <person name="Couloux A."/>
            <person name="Denny R."/>
            <person name="Deshpande S."/>
            <person name="Dai X."/>
            <person name="Doyle J.J."/>
            <person name="Dudez A.M."/>
            <person name="Farmer A.D."/>
            <person name="Fouteau S."/>
            <person name="Franken C."/>
            <person name="Gibelin C."/>
            <person name="Gish J."/>
            <person name="Goldstein S."/>
            <person name="Gonzalez A.J."/>
            <person name="Green P.J."/>
            <person name="Hallab A."/>
            <person name="Hartog M."/>
            <person name="Hua A."/>
            <person name="Humphray S.J."/>
            <person name="Jeong D.H."/>
            <person name="Jing Y."/>
            <person name="Jocker A."/>
            <person name="Kenton S.M."/>
            <person name="Kim D.J."/>
            <person name="Klee K."/>
            <person name="Lai H."/>
            <person name="Lang C."/>
            <person name="Lin S."/>
            <person name="Macmil S.L."/>
            <person name="Magdelenat G."/>
            <person name="Matthews L."/>
            <person name="McCorrison J."/>
            <person name="Monaghan E.L."/>
            <person name="Mun J.H."/>
            <person name="Najar F.Z."/>
            <person name="Nicholson C."/>
            <person name="Noirot C."/>
            <person name="O'Bleness M."/>
            <person name="Paule C.R."/>
            <person name="Poulain J."/>
            <person name="Prion F."/>
            <person name="Qin B."/>
            <person name="Qu C."/>
            <person name="Retzel E.F."/>
            <person name="Riddle C."/>
            <person name="Sallet E."/>
            <person name="Samain S."/>
            <person name="Samson N."/>
            <person name="Sanders I."/>
            <person name="Saurat O."/>
            <person name="Scarpelli C."/>
            <person name="Schiex T."/>
            <person name="Segurens B."/>
            <person name="Severin A.J."/>
            <person name="Sherrier D.J."/>
            <person name="Shi R."/>
            <person name="Sims S."/>
            <person name="Singer S.R."/>
            <person name="Sinharoy S."/>
            <person name="Sterck L."/>
            <person name="Viollet A."/>
            <person name="Wang B.B."/>
            <person name="Wang K."/>
            <person name="Wang M."/>
            <person name="Wang X."/>
            <person name="Warfsmann J."/>
            <person name="Weissenbach J."/>
            <person name="White D.D."/>
            <person name="White J.D."/>
            <person name="Wiley G.B."/>
            <person name="Wincker P."/>
            <person name="Xing Y."/>
            <person name="Yang L."/>
            <person name="Yao Z."/>
            <person name="Ying F."/>
            <person name="Zhai J."/>
            <person name="Zhou L."/>
            <person name="Zuber A."/>
            <person name="Denarie J."/>
            <person name="Dixon R.A."/>
            <person name="May G.D."/>
            <person name="Schwartz D.C."/>
            <person name="Rogers J."/>
            <person name="Quetier F."/>
            <person name="Town C.D."/>
            <person name="Roe B.A."/>
        </authorList>
    </citation>
    <scope>NUCLEOTIDE SEQUENCE [LARGE SCALE GENOMIC DNA]</scope>
    <source>
        <strain evidence="2">A17</strain>
        <strain evidence="3 4">cv. Jemalong A17</strain>
    </source>
</reference>
<dbReference type="GO" id="GO:0004386">
    <property type="term" value="F:helicase activity"/>
    <property type="evidence" value="ECO:0007669"/>
    <property type="project" value="UniProtKB-KW"/>
</dbReference>
<evidence type="ECO:0000313" key="2">
    <source>
        <dbReference type="EMBL" id="AET02898.1"/>
    </source>
</evidence>
<dbReference type="PaxDb" id="3880-AET02898"/>
<dbReference type="AlphaFoldDB" id="G7LBV5"/>
<proteinExistence type="predicted"/>
<dbReference type="Pfam" id="PF21530">
    <property type="entry name" value="Pif1_2B_dom"/>
    <property type="match status" value="1"/>
</dbReference>
<dbReference type="HOGENOM" id="CLU_001324_4_1_1"/>
<organism evidence="2 4">
    <name type="scientific">Medicago truncatula</name>
    <name type="common">Barrel medic</name>
    <name type="synonym">Medicago tribuloides</name>
    <dbReference type="NCBI Taxonomy" id="3880"/>
    <lineage>
        <taxon>Eukaryota</taxon>
        <taxon>Viridiplantae</taxon>
        <taxon>Streptophyta</taxon>
        <taxon>Embryophyta</taxon>
        <taxon>Tracheophyta</taxon>
        <taxon>Spermatophyta</taxon>
        <taxon>Magnoliopsida</taxon>
        <taxon>eudicotyledons</taxon>
        <taxon>Gunneridae</taxon>
        <taxon>Pentapetalae</taxon>
        <taxon>rosids</taxon>
        <taxon>fabids</taxon>
        <taxon>Fabales</taxon>
        <taxon>Fabaceae</taxon>
        <taxon>Papilionoideae</taxon>
        <taxon>50 kb inversion clade</taxon>
        <taxon>NPAAA clade</taxon>
        <taxon>Hologalegina</taxon>
        <taxon>IRL clade</taxon>
        <taxon>Trifolieae</taxon>
        <taxon>Medicago</taxon>
    </lineage>
</organism>
<evidence type="ECO:0000313" key="3">
    <source>
        <dbReference type="EnsemblPlants" id="AET02898"/>
    </source>
</evidence>
<dbReference type="EMBL" id="CM001224">
    <property type="protein sequence ID" value="AET02898.1"/>
    <property type="molecule type" value="Genomic_DNA"/>
</dbReference>
<reference evidence="2 4" key="2">
    <citation type="journal article" date="2014" name="BMC Genomics">
        <title>An improved genome release (version Mt4.0) for the model legume Medicago truncatula.</title>
        <authorList>
            <person name="Tang H."/>
            <person name="Krishnakumar V."/>
            <person name="Bidwell S."/>
            <person name="Rosen B."/>
            <person name="Chan A."/>
            <person name="Zhou S."/>
            <person name="Gentzbittel L."/>
            <person name="Childs K.L."/>
            <person name="Yandell M."/>
            <person name="Gundlach H."/>
            <person name="Mayer K.F."/>
            <person name="Schwartz D.C."/>
            <person name="Town C.D."/>
        </authorList>
    </citation>
    <scope>GENOME REANNOTATION</scope>
    <source>
        <strain evidence="3 4">cv. Jemalong A17</strain>
    </source>
</reference>
<keyword evidence="2" id="KW-0547">Nucleotide-binding</keyword>
<keyword evidence="2" id="KW-0378">Hydrolase</keyword>
<feature type="domain" description="DNA helicase Pif1-like 2B" evidence="1">
    <location>
        <begin position="2"/>
        <end position="25"/>
    </location>
</feature>
<dbReference type="EnsemblPlants" id="AET02898">
    <property type="protein sequence ID" value="AET02898"/>
    <property type="gene ID" value="MTR_8g057780"/>
</dbReference>
<dbReference type="SUPFAM" id="SSF52540">
    <property type="entry name" value="P-loop containing nucleoside triphosphate hydrolases"/>
    <property type="match status" value="1"/>
</dbReference>